<feature type="compositionally biased region" description="Basic residues" evidence="1">
    <location>
        <begin position="1"/>
        <end position="11"/>
    </location>
</feature>
<dbReference type="EMBL" id="JAQQAF010000003">
    <property type="protein sequence ID" value="KAJ8499494.1"/>
    <property type="molecule type" value="Genomic_DNA"/>
</dbReference>
<feature type="region of interest" description="Disordered" evidence="1">
    <location>
        <begin position="1"/>
        <end position="24"/>
    </location>
</feature>
<gene>
    <name evidence="2" type="ORF">OPV22_010046</name>
</gene>
<reference evidence="2 3" key="1">
    <citation type="submission" date="2022-12" db="EMBL/GenBank/DDBJ databases">
        <title>Chromosome-scale assembly of the Ensete ventricosum genome.</title>
        <authorList>
            <person name="Dussert Y."/>
            <person name="Stocks J."/>
            <person name="Wendawek A."/>
            <person name="Woldeyes F."/>
            <person name="Nichols R.A."/>
            <person name="Borrell J.S."/>
        </authorList>
    </citation>
    <scope>NUCLEOTIDE SEQUENCE [LARGE SCALE GENOMIC DNA]</scope>
    <source>
        <strain evidence="3">cv. Maze</strain>
        <tissue evidence="2">Seeds</tissue>
    </source>
</reference>
<evidence type="ECO:0000313" key="3">
    <source>
        <dbReference type="Proteomes" id="UP001222027"/>
    </source>
</evidence>
<name>A0AAV8PUJ3_ENSVE</name>
<protein>
    <submittedName>
        <fullName evidence="2">Uncharacterized protein</fullName>
    </submittedName>
</protein>
<evidence type="ECO:0000256" key="1">
    <source>
        <dbReference type="SAM" id="MobiDB-lite"/>
    </source>
</evidence>
<dbReference type="AlphaFoldDB" id="A0AAV8PUJ3"/>
<proteinExistence type="predicted"/>
<evidence type="ECO:0000313" key="2">
    <source>
        <dbReference type="EMBL" id="KAJ8499494.1"/>
    </source>
</evidence>
<keyword evidence="3" id="KW-1185">Reference proteome</keyword>
<accession>A0AAV8PUJ3</accession>
<sequence>MNAKPLSRRNPTHLFDEPEEEKQQLRRFAAQGGIESPVSPFCLFHSSPCPLLALVSPAHHSVSQHRPKTR</sequence>
<dbReference type="Proteomes" id="UP001222027">
    <property type="component" value="Unassembled WGS sequence"/>
</dbReference>
<organism evidence="2 3">
    <name type="scientific">Ensete ventricosum</name>
    <name type="common">Abyssinian banana</name>
    <name type="synonym">Musa ensete</name>
    <dbReference type="NCBI Taxonomy" id="4639"/>
    <lineage>
        <taxon>Eukaryota</taxon>
        <taxon>Viridiplantae</taxon>
        <taxon>Streptophyta</taxon>
        <taxon>Embryophyta</taxon>
        <taxon>Tracheophyta</taxon>
        <taxon>Spermatophyta</taxon>
        <taxon>Magnoliopsida</taxon>
        <taxon>Liliopsida</taxon>
        <taxon>Zingiberales</taxon>
        <taxon>Musaceae</taxon>
        <taxon>Ensete</taxon>
    </lineage>
</organism>
<comment type="caution">
    <text evidence="2">The sequence shown here is derived from an EMBL/GenBank/DDBJ whole genome shotgun (WGS) entry which is preliminary data.</text>
</comment>